<evidence type="ECO:0000313" key="1">
    <source>
        <dbReference type="EMBL" id="GIY41927.1"/>
    </source>
</evidence>
<sequence length="121" mass="14038">MLFQSEAGWTWNFLFSRPEPTSFLGTLDGNDNFYLDACQWHLSKIPALPTHSPTLQTHHKLIRAQIIQKKRERTNVLNQCEAEVIGNISQLMLFQSGNRVDVERSVFRPEPTSFLEYSGWK</sequence>
<name>A0AAV4TAJ0_CAEEX</name>
<dbReference type="EMBL" id="BPLR01010777">
    <property type="protein sequence ID" value="GIY41927.1"/>
    <property type="molecule type" value="Genomic_DNA"/>
</dbReference>
<reference evidence="1 2" key="1">
    <citation type="submission" date="2021-06" db="EMBL/GenBank/DDBJ databases">
        <title>Caerostris extrusa draft genome.</title>
        <authorList>
            <person name="Kono N."/>
            <person name="Arakawa K."/>
        </authorList>
    </citation>
    <scope>NUCLEOTIDE SEQUENCE [LARGE SCALE GENOMIC DNA]</scope>
</reference>
<evidence type="ECO:0000313" key="2">
    <source>
        <dbReference type="Proteomes" id="UP001054945"/>
    </source>
</evidence>
<protein>
    <submittedName>
        <fullName evidence="1">Uncharacterized protein</fullName>
    </submittedName>
</protein>
<keyword evidence="2" id="KW-1185">Reference proteome</keyword>
<proteinExistence type="predicted"/>
<gene>
    <name evidence="1" type="ORF">CEXT_96481</name>
</gene>
<organism evidence="1 2">
    <name type="scientific">Caerostris extrusa</name>
    <name type="common">Bark spider</name>
    <name type="synonym">Caerostris bankana</name>
    <dbReference type="NCBI Taxonomy" id="172846"/>
    <lineage>
        <taxon>Eukaryota</taxon>
        <taxon>Metazoa</taxon>
        <taxon>Ecdysozoa</taxon>
        <taxon>Arthropoda</taxon>
        <taxon>Chelicerata</taxon>
        <taxon>Arachnida</taxon>
        <taxon>Araneae</taxon>
        <taxon>Araneomorphae</taxon>
        <taxon>Entelegynae</taxon>
        <taxon>Araneoidea</taxon>
        <taxon>Araneidae</taxon>
        <taxon>Caerostris</taxon>
    </lineage>
</organism>
<accession>A0AAV4TAJ0</accession>
<dbReference type="AlphaFoldDB" id="A0AAV4TAJ0"/>
<dbReference type="Proteomes" id="UP001054945">
    <property type="component" value="Unassembled WGS sequence"/>
</dbReference>
<comment type="caution">
    <text evidence="1">The sequence shown here is derived from an EMBL/GenBank/DDBJ whole genome shotgun (WGS) entry which is preliminary data.</text>
</comment>